<dbReference type="GO" id="GO:0016787">
    <property type="term" value="F:hydrolase activity"/>
    <property type="evidence" value="ECO:0007669"/>
    <property type="project" value="UniProtKB-KW"/>
</dbReference>
<feature type="domain" description="AB hydrolase-1" evidence="1">
    <location>
        <begin position="16"/>
        <end position="243"/>
    </location>
</feature>
<keyword evidence="3" id="KW-1185">Reference proteome</keyword>
<dbReference type="InterPro" id="IPR029058">
    <property type="entry name" value="AB_hydrolase_fold"/>
</dbReference>
<gene>
    <name evidence="2" type="ORF">Rhe02_18330</name>
</gene>
<evidence type="ECO:0000313" key="2">
    <source>
        <dbReference type="EMBL" id="GIH03766.1"/>
    </source>
</evidence>
<dbReference type="Proteomes" id="UP000612899">
    <property type="component" value="Unassembled WGS sequence"/>
</dbReference>
<name>A0A8J3Q4X0_9ACTN</name>
<dbReference type="PANTHER" id="PTHR43798:SF33">
    <property type="entry name" value="HYDROLASE, PUTATIVE (AFU_ORTHOLOGUE AFUA_2G14860)-RELATED"/>
    <property type="match status" value="1"/>
</dbReference>
<dbReference type="Pfam" id="PF00561">
    <property type="entry name" value="Abhydrolase_1"/>
    <property type="match status" value="1"/>
</dbReference>
<evidence type="ECO:0000259" key="1">
    <source>
        <dbReference type="Pfam" id="PF00561"/>
    </source>
</evidence>
<dbReference type="InterPro" id="IPR000073">
    <property type="entry name" value="AB_hydrolase_1"/>
</dbReference>
<accession>A0A8J3Q4X0</accession>
<dbReference type="Gene3D" id="3.40.50.1820">
    <property type="entry name" value="alpha/beta hydrolase"/>
    <property type="match status" value="1"/>
</dbReference>
<dbReference type="PRINTS" id="PR00111">
    <property type="entry name" value="ABHYDROLASE"/>
</dbReference>
<dbReference type="GO" id="GO:0016020">
    <property type="term" value="C:membrane"/>
    <property type="evidence" value="ECO:0007669"/>
    <property type="project" value="TreeGrafter"/>
</dbReference>
<dbReference type="AlphaFoldDB" id="A0A8J3Q4X0"/>
<protein>
    <submittedName>
        <fullName evidence="2">Alpha/beta hydrolase</fullName>
    </submittedName>
</protein>
<proteinExistence type="predicted"/>
<dbReference type="EMBL" id="BONY01000009">
    <property type="protein sequence ID" value="GIH03766.1"/>
    <property type="molecule type" value="Genomic_DNA"/>
</dbReference>
<dbReference type="InterPro" id="IPR050266">
    <property type="entry name" value="AB_hydrolase_sf"/>
</dbReference>
<keyword evidence="2" id="KW-0378">Hydrolase</keyword>
<comment type="caution">
    <text evidence="2">The sequence shown here is derived from an EMBL/GenBank/DDBJ whole genome shotgun (WGS) entry which is preliminary data.</text>
</comment>
<dbReference type="SUPFAM" id="SSF53474">
    <property type="entry name" value="alpha/beta-Hydrolases"/>
    <property type="match status" value="1"/>
</dbReference>
<reference evidence="2" key="1">
    <citation type="submission" date="2021-01" db="EMBL/GenBank/DDBJ databases">
        <title>Whole genome shotgun sequence of Rhizocola hellebori NBRC 109834.</title>
        <authorList>
            <person name="Komaki H."/>
            <person name="Tamura T."/>
        </authorList>
    </citation>
    <scope>NUCLEOTIDE SEQUENCE</scope>
    <source>
        <strain evidence="2">NBRC 109834</strain>
    </source>
</reference>
<organism evidence="2 3">
    <name type="scientific">Rhizocola hellebori</name>
    <dbReference type="NCBI Taxonomy" id="1392758"/>
    <lineage>
        <taxon>Bacteria</taxon>
        <taxon>Bacillati</taxon>
        <taxon>Actinomycetota</taxon>
        <taxon>Actinomycetes</taxon>
        <taxon>Micromonosporales</taxon>
        <taxon>Micromonosporaceae</taxon>
        <taxon>Rhizocola</taxon>
    </lineage>
</organism>
<evidence type="ECO:0000313" key="3">
    <source>
        <dbReference type="Proteomes" id="UP000612899"/>
    </source>
</evidence>
<dbReference type="PANTHER" id="PTHR43798">
    <property type="entry name" value="MONOACYLGLYCEROL LIPASE"/>
    <property type="match status" value="1"/>
</dbReference>
<dbReference type="RefSeq" id="WP_203907674.1">
    <property type="nucleotide sequence ID" value="NZ_BONY01000009.1"/>
</dbReference>
<sequence length="263" mass="28208">MAGNTLHVTVRGAGQTVVLLHGLMASGDMFRWLAESLEEDFRLIVPDLPGHGRSGAVAGPYAVEPMAQQVARAMEGLGVTDAQVMGYSHGGAVAQQLALDFPQLVRSLALVATYAHNTATGRERLEGWLAPRLIRLLGTHRFAKLMARPGTGGGPPLDPERVSWLRDMLAGNDTAAMAQAAQQLSRFDSRPWLGRLKVPTLVVSGGRDTAVPAHHARMLAGGISGALTEVIAEAGHTMVWTHPDQLAKLLATWWHRVDRESST</sequence>